<dbReference type="EMBL" id="AMZH03017853">
    <property type="protein sequence ID" value="RRT42425.1"/>
    <property type="molecule type" value="Genomic_DNA"/>
</dbReference>
<organism evidence="1 2">
    <name type="scientific">Ensete ventricosum</name>
    <name type="common">Abyssinian banana</name>
    <name type="synonym">Musa ensete</name>
    <dbReference type="NCBI Taxonomy" id="4639"/>
    <lineage>
        <taxon>Eukaryota</taxon>
        <taxon>Viridiplantae</taxon>
        <taxon>Streptophyta</taxon>
        <taxon>Embryophyta</taxon>
        <taxon>Tracheophyta</taxon>
        <taxon>Spermatophyta</taxon>
        <taxon>Magnoliopsida</taxon>
        <taxon>Liliopsida</taxon>
        <taxon>Zingiberales</taxon>
        <taxon>Musaceae</taxon>
        <taxon>Ensete</taxon>
    </lineage>
</organism>
<protein>
    <submittedName>
        <fullName evidence="1">Uncharacterized protein</fullName>
    </submittedName>
</protein>
<gene>
    <name evidence="1" type="ORF">B296_00031042</name>
</gene>
<dbReference type="Proteomes" id="UP000287651">
    <property type="component" value="Unassembled WGS sequence"/>
</dbReference>
<sequence length="146" mass="15889">MLIAYCAGRGFLPRGPKLSPPWDGRSLDIGISGLTVRVWTVKPRGKGATVRGGRSPESFGSLVLLLVTVIPLAGGPPLEEKEIACSSEELSQMMPKAAEYAWLDEKEQPDGLTSKQDMEENRVEPQYGIMHFLKRVLLGLAIVGIN</sequence>
<name>A0A426XSP0_ENSVE</name>
<reference evidence="1 2" key="1">
    <citation type="journal article" date="2014" name="Agronomy (Basel)">
        <title>A Draft Genome Sequence for Ensete ventricosum, the Drought-Tolerant Tree Against Hunger.</title>
        <authorList>
            <person name="Harrison J."/>
            <person name="Moore K.A."/>
            <person name="Paszkiewicz K."/>
            <person name="Jones T."/>
            <person name="Grant M."/>
            <person name="Ambacheew D."/>
            <person name="Muzemil S."/>
            <person name="Studholme D.J."/>
        </authorList>
    </citation>
    <scope>NUCLEOTIDE SEQUENCE [LARGE SCALE GENOMIC DNA]</scope>
</reference>
<evidence type="ECO:0000313" key="2">
    <source>
        <dbReference type="Proteomes" id="UP000287651"/>
    </source>
</evidence>
<accession>A0A426XSP0</accession>
<dbReference type="AlphaFoldDB" id="A0A426XSP0"/>
<comment type="caution">
    <text evidence="1">The sequence shown here is derived from an EMBL/GenBank/DDBJ whole genome shotgun (WGS) entry which is preliminary data.</text>
</comment>
<proteinExistence type="predicted"/>
<evidence type="ECO:0000313" key="1">
    <source>
        <dbReference type="EMBL" id="RRT42425.1"/>
    </source>
</evidence>